<dbReference type="GeneID" id="110202518"/>
<feature type="coiled-coil region" evidence="1">
    <location>
        <begin position="113"/>
        <end position="154"/>
    </location>
</feature>
<reference evidence="4" key="1">
    <citation type="submission" date="2025-08" db="UniProtKB">
        <authorList>
            <consortium name="RefSeq"/>
        </authorList>
    </citation>
    <scope>IDENTIFICATION</scope>
    <source>
        <tissue evidence="4">Spleen</tissue>
    </source>
</reference>
<protein>
    <submittedName>
        <fullName evidence="4">Coiled-coil domain-containing protein 169</fullName>
    </submittedName>
</protein>
<dbReference type="Proteomes" id="UP000515140">
    <property type="component" value="Unplaced"/>
</dbReference>
<dbReference type="PANTHER" id="PTHR28671:SF3">
    <property type="entry name" value="COILED-COIL DOMAIN-CONTAINING PROTEIN 169"/>
    <property type="match status" value="1"/>
</dbReference>
<evidence type="ECO:0000313" key="3">
    <source>
        <dbReference type="Proteomes" id="UP000515140"/>
    </source>
</evidence>
<name>A0A6P5JM08_PHACI</name>
<feature type="compositionally biased region" description="Low complexity" evidence="2">
    <location>
        <begin position="18"/>
        <end position="29"/>
    </location>
</feature>
<accession>A0A6P5JM08</accession>
<gene>
    <name evidence="4" type="primary">CCDC169</name>
</gene>
<feature type="region of interest" description="Disordered" evidence="2">
    <location>
        <begin position="1"/>
        <end position="33"/>
    </location>
</feature>
<keyword evidence="1" id="KW-0175">Coiled coil</keyword>
<dbReference type="AlphaFoldDB" id="A0A6P5JM08"/>
<keyword evidence="3" id="KW-1185">Reference proteome</keyword>
<dbReference type="InParanoid" id="A0A6P5JM08"/>
<evidence type="ECO:0000313" key="4">
    <source>
        <dbReference type="RefSeq" id="XP_020834383.1"/>
    </source>
</evidence>
<sequence>MEFEARLSDGAASEESLPRTSSRARLSRPAPRPKRDIVQLTTIEIRNKIVELEEGLKNVDDEGNEWKTRYEAQIELNKHLAKQILNLRQKMAKVHGNPSDRLSSIRVYERMPLNSLNQLLKQLEKEKRSLEYQVKEYELRLEQASKAFHKTNDERRAYLAEISQLTISQASKKQPMDSLAKMKENLLKRTGGLTIWYKLKGVENCERGRWIPANWRTSDIKKGPFKKTARTSHLPKLNP</sequence>
<evidence type="ECO:0000256" key="1">
    <source>
        <dbReference type="SAM" id="Coils"/>
    </source>
</evidence>
<dbReference type="Pfam" id="PF15372">
    <property type="entry name" value="DUF4600"/>
    <property type="match status" value="1"/>
</dbReference>
<evidence type="ECO:0000256" key="2">
    <source>
        <dbReference type="SAM" id="MobiDB-lite"/>
    </source>
</evidence>
<dbReference type="FunCoup" id="A0A6P5JM08">
    <property type="interactions" value="72"/>
</dbReference>
<dbReference type="RefSeq" id="XP_020834383.1">
    <property type="nucleotide sequence ID" value="XM_020978724.1"/>
</dbReference>
<dbReference type="PANTHER" id="PTHR28671">
    <property type="entry name" value="COILED-COIL DOMAIN-CONTAINING PROTEIN 169"/>
    <property type="match status" value="1"/>
</dbReference>
<dbReference type="KEGG" id="pcw:110202518"/>
<dbReference type="InterPro" id="IPR028022">
    <property type="entry name" value="DUF4600"/>
</dbReference>
<organism evidence="3 4">
    <name type="scientific">Phascolarctos cinereus</name>
    <name type="common">Koala</name>
    <dbReference type="NCBI Taxonomy" id="38626"/>
    <lineage>
        <taxon>Eukaryota</taxon>
        <taxon>Metazoa</taxon>
        <taxon>Chordata</taxon>
        <taxon>Craniata</taxon>
        <taxon>Vertebrata</taxon>
        <taxon>Euteleostomi</taxon>
        <taxon>Mammalia</taxon>
        <taxon>Metatheria</taxon>
        <taxon>Diprotodontia</taxon>
        <taxon>Phascolarctidae</taxon>
        <taxon>Phascolarctos</taxon>
    </lineage>
</organism>
<dbReference type="CTD" id="728591"/>
<proteinExistence type="predicted"/>